<reference evidence="5" key="2">
    <citation type="journal article" date="2021" name="PeerJ">
        <title>Extensive microbial diversity within the chicken gut microbiome revealed by metagenomics and culture.</title>
        <authorList>
            <person name="Gilroy R."/>
            <person name="Ravi A."/>
            <person name="Getino M."/>
            <person name="Pursley I."/>
            <person name="Horton D.L."/>
            <person name="Alikhan N.F."/>
            <person name="Baker D."/>
            <person name="Gharbi K."/>
            <person name="Hall N."/>
            <person name="Watson M."/>
            <person name="Adriaenssens E.M."/>
            <person name="Foster-Nyarko E."/>
            <person name="Jarju S."/>
            <person name="Secka A."/>
            <person name="Antonio M."/>
            <person name="Oren A."/>
            <person name="Chaudhuri R.R."/>
            <person name="La Ragione R."/>
            <person name="Hildebrand F."/>
            <person name="Pallen M.J."/>
        </authorList>
    </citation>
    <scope>NUCLEOTIDE SEQUENCE</scope>
    <source>
        <strain evidence="5">ChiBcec15-4380</strain>
    </source>
</reference>
<comment type="caution">
    <text evidence="5">The sequence shown here is derived from an EMBL/GenBank/DDBJ whole genome shotgun (WGS) entry which is preliminary data.</text>
</comment>
<dbReference type="CDD" id="cd00090">
    <property type="entry name" value="HTH_ARSR"/>
    <property type="match status" value="1"/>
</dbReference>
<evidence type="ECO:0000313" key="6">
    <source>
        <dbReference type="Proteomes" id="UP000824239"/>
    </source>
</evidence>
<dbReference type="PANTHER" id="PTHR18964">
    <property type="entry name" value="ROK (REPRESSOR, ORF, KINASE) FAMILY"/>
    <property type="match status" value="1"/>
</dbReference>
<sequence length="420" mass="47056">MGQTQRDVRINNLHAVLTLFRENDALSIRDITERTGLSKTAVSKILSQLMDQGLIESLGKDDSVSSRGKRPDLFCFSSPNRYVISCVLTSTLISAQLYGPSLKELYGQTRHIKKEALLSYQDAVSLLAHLILHLIDFTHLSYGDIIGIAISTVGVVSPDTGTIVSPLVNHHWGNHLPLAQNLAQLLPFSCDIIIDNIIRFSTYRILDQDAGKRQKNLVILYCDNSVGGTYVRNGHIVHGKHGYVGEFGHITTDYTFKEPCSCGKYGCFESIVASEKIQARISREIDNWPESILNRCKDKSAVPIHYLFQAADEGDTFSRLTVDLIAKQFAVMVYNFQILYDPDEILIYAYQVKSMGYFRRAFYEKLTPFLGDEHLEISLHPVGCGMAYLNDACAGAAAYCFNQYFAGRGLQKIEPMHNYS</sequence>
<gene>
    <name evidence="5" type="ORF">IAA53_00125</name>
</gene>
<dbReference type="EMBL" id="DVHE01000002">
    <property type="protein sequence ID" value="HIR49686.1"/>
    <property type="molecule type" value="Genomic_DNA"/>
</dbReference>
<evidence type="ECO:0000313" key="5">
    <source>
        <dbReference type="EMBL" id="HIR49686.1"/>
    </source>
</evidence>
<feature type="domain" description="HTH marR-type" evidence="4">
    <location>
        <begin position="16"/>
        <end position="56"/>
    </location>
</feature>
<dbReference type="Pfam" id="PF12802">
    <property type="entry name" value="MarR_2"/>
    <property type="match status" value="1"/>
</dbReference>
<dbReference type="AlphaFoldDB" id="A0A9D1ARI3"/>
<keyword evidence="3" id="KW-0119">Carbohydrate metabolism</keyword>
<evidence type="ECO:0000256" key="3">
    <source>
        <dbReference type="ARBA" id="ARBA00022629"/>
    </source>
</evidence>
<evidence type="ECO:0000256" key="2">
    <source>
        <dbReference type="ARBA" id="ARBA00006479"/>
    </source>
</evidence>
<dbReference type="InterPro" id="IPR000835">
    <property type="entry name" value="HTH_MarR-typ"/>
</dbReference>
<dbReference type="InterPro" id="IPR011991">
    <property type="entry name" value="ArsR-like_HTH"/>
</dbReference>
<dbReference type="InterPro" id="IPR036390">
    <property type="entry name" value="WH_DNA-bd_sf"/>
</dbReference>
<evidence type="ECO:0000256" key="1">
    <source>
        <dbReference type="ARBA" id="ARBA00002486"/>
    </source>
</evidence>
<dbReference type="Pfam" id="PF00480">
    <property type="entry name" value="ROK"/>
    <property type="match status" value="1"/>
</dbReference>
<comment type="function">
    <text evidence="1">Transcriptional repressor of xylose-utilizing enzymes.</text>
</comment>
<keyword evidence="3" id="KW-0859">Xylose metabolism</keyword>
<dbReference type="SUPFAM" id="SSF53067">
    <property type="entry name" value="Actin-like ATPase domain"/>
    <property type="match status" value="2"/>
</dbReference>
<dbReference type="InterPro" id="IPR036388">
    <property type="entry name" value="WH-like_DNA-bd_sf"/>
</dbReference>
<proteinExistence type="inferred from homology"/>
<protein>
    <submittedName>
        <fullName evidence="5">ROK family transcriptional regulator</fullName>
    </submittedName>
</protein>
<reference evidence="5" key="1">
    <citation type="submission" date="2020-10" db="EMBL/GenBank/DDBJ databases">
        <authorList>
            <person name="Gilroy R."/>
        </authorList>
    </citation>
    <scope>NUCLEOTIDE SEQUENCE</scope>
    <source>
        <strain evidence="5">ChiBcec15-4380</strain>
    </source>
</reference>
<dbReference type="GO" id="GO:0042732">
    <property type="term" value="P:D-xylose metabolic process"/>
    <property type="evidence" value="ECO:0007669"/>
    <property type="project" value="UniProtKB-KW"/>
</dbReference>
<dbReference type="Gene3D" id="3.30.420.40">
    <property type="match status" value="2"/>
</dbReference>
<dbReference type="SUPFAM" id="SSF46785">
    <property type="entry name" value="Winged helix' DNA-binding domain"/>
    <property type="match status" value="1"/>
</dbReference>
<dbReference type="InterPro" id="IPR000600">
    <property type="entry name" value="ROK"/>
</dbReference>
<dbReference type="InterPro" id="IPR043129">
    <property type="entry name" value="ATPase_NBD"/>
</dbReference>
<comment type="similarity">
    <text evidence="2">Belongs to the ROK (NagC/XylR) family.</text>
</comment>
<name>A0A9D1ARI3_9FIRM</name>
<dbReference type="Gene3D" id="1.10.10.10">
    <property type="entry name" value="Winged helix-like DNA-binding domain superfamily/Winged helix DNA-binding domain"/>
    <property type="match status" value="1"/>
</dbReference>
<dbReference type="Proteomes" id="UP000824239">
    <property type="component" value="Unassembled WGS sequence"/>
</dbReference>
<evidence type="ECO:0000259" key="4">
    <source>
        <dbReference type="Pfam" id="PF12802"/>
    </source>
</evidence>
<dbReference type="PANTHER" id="PTHR18964:SF149">
    <property type="entry name" value="BIFUNCTIONAL UDP-N-ACETYLGLUCOSAMINE 2-EPIMERASE_N-ACETYLMANNOSAMINE KINASE"/>
    <property type="match status" value="1"/>
</dbReference>
<organism evidence="5 6">
    <name type="scientific">Candidatus Avoscillospira avicola</name>
    <dbReference type="NCBI Taxonomy" id="2840706"/>
    <lineage>
        <taxon>Bacteria</taxon>
        <taxon>Bacillati</taxon>
        <taxon>Bacillota</taxon>
        <taxon>Clostridia</taxon>
        <taxon>Eubacteriales</taxon>
        <taxon>Oscillospiraceae</taxon>
        <taxon>Oscillospiraceae incertae sedis</taxon>
        <taxon>Candidatus Avoscillospira</taxon>
    </lineage>
</organism>
<accession>A0A9D1ARI3</accession>